<name>A0ABT3SMW4_9MYCO</name>
<dbReference type="Proteomes" id="UP001300745">
    <property type="component" value="Unassembled WGS sequence"/>
</dbReference>
<reference evidence="1 2" key="1">
    <citation type="submission" date="2022-11" db="EMBL/GenBank/DDBJ databases">
        <title>Mycobacterium sp. nov.</title>
        <authorList>
            <person name="Papic B."/>
            <person name="Spicic S."/>
            <person name="Duvnjak S."/>
        </authorList>
    </citation>
    <scope>NUCLEOTIDE SEQUENCE [LARGE SCALE GENOMIC DNA]</scope>
    <source>
        <strain evidence="1 2">CVI_P4</strain>
    </source>
</reference>
<dbReference type="EMBL" id="JAPJDO010000049">
    <property type="protein sequence ID" value="MCX2940871.1"/>
    <property type="molecule type" value="Genomic_DNA"/>
</dbReference>
<dbReference type="RefSeq" id="WP_266000741.1">
    <property type="nucleotide sequence ID" value="NZ_JAPJDN010000049.1"/>
</dbReference>
<protein>
    <submittedName>
        <fullName evidence="1">Uncharacterized protein</fullName>
    </submittedName>
</protein>
<evidence type="ECO:0000313" key="2">
    <source>
        <dbReference type="Proteomes" id="UP001300745"/>
    </source>
</evidence>
<organism evidence="1 2">
    <name type="scientific">Mycobacterium pinniadriaticum</name>
    <dbReference type="NCBI Taxonomy" id="2994102"/>
    <lineage>
        <taxon>Bacteria</taxon>
        <taxon>Bacillati</taxon>
        <taxon>Actinomycetota</taxon>
        <taxon>Actinomycetes</taxon>
        <taxon>Mycobacteriales</taxon>
        <taxon>Mycobacteriaceae</taxon>
        <taxon>Mycobacterium</taxon>
    </lineage>
</organism>
<comment type="caution">
    <text evidence="1">The sequence shown here is derived from an EMBL/GenBank/DDBJ whole genome shotgun (WGS) entry which is preliminary data.</text>
</comment>
<accession>A0ABT3SMW4</accession>
<sequence length="341" mass="37200">MAAGELLWAYAYEVAPRQSSAYAGGVVPLTVQLQAALDSRFDRSKIAEGPVVNFQVDNASPTRAHPVRDAALAISFADVARPEVVEVLADRLAEAMDHRSKPSLLMASVHACASPQDKRLMLWTFPQQEVFNLTVADGTTSLEVMDAFTTESNLRKVAMVEGQNMPTGMLTARVRDFQATNAERAAADLWIVGFLDARLQMSAAEGTRLLAHALRSAHTRTGDDPAAQDQINAAILGLRVAPPRRWSIDQVSATYHLGDTAASALVHGLGPEERTAMFALDNDTFDRLIRYTRFVLDNGVIVSAPFVEMDTPGGVELFEVNGKRRLRAEGEIQEEQVRSRG</sequence>
<evidence type="ECO:0000313" key="1">
    <source>
        <dbReference type="EMBL" id="MCX2940871.1"/>
    </source>
</evidence>
<keyword evidence="2" id="KW-1185">Reference proteome</keyword>
<proteinExistence type="predicted"/>
<gene>
    <name evidence="1" type="ORF">ORI27_29695</name>
</gene>